<dbReference type="EMBL" id="JALJOQ010000224">
    <property type="protein sequence ID" value="KAK9788573.1"/>
    <property type="molecule type" value="Genomic_DNA"/>
</dbReference>
<accession>A0AAW1NP67</accession>
<feature type="compositionally biased region" description="Polar residues" evidence="1">
    <location>
        <begin position="408"/>
        <end position="428"/>
    </location>
</feature>
<feature type="region of interest" description="Disordered" evidence="1">
    <location>
        <begin position="123"/>
        <end position="160"/>
    </location>
</feature>
<dbReference type="AlphaFoldDB" id="A0AAW1NP67"/>
<feature type="compositionally biased region" description="Polar residues" evidence="1">
    <location>
        <begin position="75"/>
        <end position="84"/>
    </location>
</feature>
<evidence type="ECO:0000256" key="1">
    <source>
        <dbReference type="SAM" id="MobiDB-lite"/>
    </source>
</evidence>
<feature type="compositionally biased region" description="Polar residues" evidence="1">
    <location>
        <begin position="123"/>
        <end position="133"/>
    </location>
</feature>
<dbReference type="Proteomes" id="UP001465755">
    <property type="component" value="Unassembled WGS sequence"/>
</dbReference>
<name>A0AAW1NP67_9CHLO</name>
<feature type="compositionally biased region" description="Low complexity" evidence="1">
    <location>
        <begin position="194"/>
        <end position="217"/>
    </location>
</feature>
<sequence length="591" mass="61352">MTLPITGLADAALQRAPVATSVAEQQTVNVLTSNAIGVAQMSAQHRGIQAQPATSAADLQTPQTASREAAAQADATPNETMPPHTTQAFEISQAQHSGGLQLAQPSPAGTLARIQSTAGQPQLLQAEQPSPASTLPAGGSPHPAGQMTAARAQQQGMVSQASLASIMEANPLFSSSEESASSDDQRQTASGRLPSHAAPHSPAMATTETRTPTEVTPGSVARIVSTLETMRRQAEQPQSEPIAASRPAAAEHLDQAAWPVHASSGAEAQVTVRQLLAGARPSAGSAVQQALPANAHALLPLKIPEHPKQPHEQATSAAATPTLTVRPPEQPAASHSAMAGILGSPQSPGSPGRRGLNRGFMSFTQAHVNAALNELLEGVPGAAASPRRAIYDELNLTRRQGRPPRHTQPPSAAETHTPQQESAPSGSISPALPERVSLSGLMDPEALQAFWQRHTTSEGLEAEEEMPSWMTLTMSRAAGSLPNETAEIHPRYRMLGLQAAEDARTARRGTAALADRQSSVQSFLPAGHLQGFTSYGSASDWAQAGPEDNAISGQQRSPFRAAADAMAQAGHEQPAAPGFSSPYPTAQKGPA</sequence>
<feature type="compositionally biased region" description="Polar residues" evidence="1">
    <location>
        <begin position="51"/>
        <end position="66"/>
    </location>
</feature>
<feature type="region of interest" description="Disordered" evidence="1">
    <location>
        <begin position="306"/>
        <end position="358"/>
    </location>
</feature>
<feature type="compositionally biased region" description="Polar residues" evidence="1">
    <location>
        <begin position="151"/>
        <end position="160"/>
    </location>
</feature>
<proteinExistence type="predicted"/>
<feature type="region of interest" description="Disordered" evidence="1">
    <location>
        <begin position="173"/>
        <end position="218"/>
    </location>
</feature>
<evidence type="ECO:0000313" key="2">
    <source>
        <dbReference type="EMBL" id="KAK9788573.1"/>
    </source>
</evidence>
<feature type="region of interest" description="Disordered" evidence="1">
    <location>
        <begin position="47"/>
        <end position="84"/>
    </location>
</feature>
<feature type="region of interest" description="Disordered" evidence="1">
    <location>
        <begin position="395"/>
        <end position="433"/>
    </location>
</feature>
<evidence type="ECO:0000313" key="3">
    <source>
        <dbReference type="Proteomes" id="UP001465755"/>
    </source>
</evidence>
<organism evidence="2 3">
    <name type="scientific">Symbiochloris irregularis</name>
    <dbReference type="NCBI Taxonomy" id="706552"/>
    <lineage>
        <taxon>Eukaryota</taxon>
        <taxon>Viridiplantae</taxon>
        <taxon>Chlorophyta</taxon>
        <taxon>core chlorophytes</taxon>
        <taxon>Trebouxiophyceae</taxon>
        <taxon>Trebouxiales</taxon>
        <taxon>Trebouxiaceae</taxon>
        <taxon>Symbiochloris</taxon>
    </lineage>
</organism>
<gene>
    <name evidence="2" type="ORF">WJX73_003658</name>
</gene>
<keyword evidence="3" id="KW-1185">Reference proteome</keyword>
<reference evidence="2 3" key="1">
    <citation type="journal article" date="2024" name="Nat. Commun.">
        <title>Phylogenomics reveals the evolutionary origins of lichenization in chlorophyte algae.</title>
        <authorList>
            <person name="Puginier C."/>
            <person name="Libourel C."/>
            <person name="Otte J."/>
            <person name="Skaloud P."/>
            <person name="Haon M."/>
            <person name="Grisel S."/>
            <person name="Petersen M."/>
            <person name="Berrin J.G."/>
            <person name="Delaux P.M."/>
            <person name="Dal Grande F."/>
            <person name="Keller J."/>
        </authorList>
    </citation>
    <scope>NUCLEOTIDE SEQUENCE [LARGE SCALE GENOMIC DNA]</scope>
    <source>
        <strain evidence="2 3">SAG 2036</strain>
    </source>
</reference>
<feature type="compositionally biased region" description="Polar residues" evidence="1">
    <location>
        <begin position="312"/>
        <end position="323"/>
    </location>
</feature>
<feature type="region of interest" description="Disordered" evidence="1">
    <location>
        <begin position="540"/>
        <end position="591"/>
    </location>
</feature>
<feature type="region of interest" description="Disordered" evidence="1">
    <location>
        <begin position="230"/>
        <end position="250"/>
    </location>
</feature>
<protein>
    <submittedName>
        <fullName evidence="2">Uncharacterized protein</fullName>
    </submittedName>
</protein>
<comment type="caution">
    <text evidence="2">The sequence shown here is derived from an EMBL/GenBank/DDBJ whole genome shotgun (WGS) entry which is preliminary data.</text>
</comment>